<reference evidence="1 2" key="1">
    <citation type="submission" date="2022-06" db="EMBL/GenBank/DDBJ databases">
        <title>Actinoplanes abujensis sp. nov., isolated from Nigerian arid soil.</title>
        <authorList>
            <person name="Ding P."/>
        </authorList>
    </citation>
    <scope>NUCLEOTIDE SEQUENCE [LARGE SCALE GENOMIC DNA]</scope>
    <source>
        <strain evidence="2">TRM88002</strain>
    </source>
</reference>
<organism evidence="1 2">
    <name type="scientific">Paractinoplanes hotanensis</name>
    <dbReference type="NCBI Taxonomy" id="2906497"/>
    <lineage>
        <taxon>Bacteria</taxon>
        <taxon>Bacillati</taxon>
        <taxon>Actinomycetota</taxon>
        <taxon>Actinomycetes</taxon>
        <taxon>Micromonosporales</taxon>
        <taxon>Micromonosporaceae</taxon>
        <taxon>Paractinoplanes</taxon>
    </lineage>
</organism>
<dbReference type="SUPFAM" id="SSF54909">
    <property type="entry name" value="Dimeric alpha+beta barrel"/>
    <property type="match status" value="1"/>
</dbReference>
<sequence length="101" mass="10576">MTIGHGFHATMTAQPGRGGEVVDFLLKAPSLENDDCVVFLVGRSAGDPDVIHVTEGWTTTEAHSRFFATDAAQGLVAKLQTLLAGESAYSDEVPIGGKAAF</sequence>
<protein>
    <submittedName>
        <fullName evidence="1">Antibiotic biosynthesis monooxygenase</fullName>
    </submittedName>
</protein>
<dbReference type="GO" id="GO:0004497">
    <property type="term" value="F:monooxygenase activity"/>
    <property type="evidence" value="ECO:0007669"/>
    <property type="project" value="UniProtKB-KW"/>
</dbReference>
<comment type="caution">
    <text evidence="1">The sequence shown here is derived from an EMBL/GenBank/DDBJ whole genome shotgun (WGS) entry which is preliminary data.</text>
</comment>
<dbReference type="Gene3D" id="3.30.70.100">
    <property type="match status" value="1"/>
</dbReference>
<proteinExistence type="predicted"/>
<dbReference type="InterPro" id="IPR011008">
    <property type="entry name" value="Dimeric_a/b-barrel"/>
</dbReference>
<evidence type="ECO:0000313" key="1">
    <source>
        <dbReference type="EMBL" id="MCM4084264.1"/>
    </source>
</evidence>
<gene>
    <name evidence="1" type="ORF">LXN57_42705</name>
</gene>
<keyword evidence="1" id="KW-0560">Oxidoreductase</keyword>
<dbReference type="EMBL" id="JAMQOL010000074">
    <property type="protein sequence ID" value="MCM4084264.1"/>
    <property type="molecule type" value="Genomic_DNA"/>
</dbReference>
<dbReference type="Proteomes" id="UP001523216">
    <property type="component" value="Unassembled WGS sequence"/>
</dbReference>
<evidence type="ECO:0000313" key="2">
    <source>
        <dbReference type="Proteomes" id="UP001523216"/>
    </source>
</evidence>
<name>A0ABT0YDY3_9ACTN</name>
<keyword evidence="2" id="KW-1185">Reference proteome</keyword>
<accession>A0ABT0YDY3</accession>
<dbReference type="RefSeq" id="WP_251804017.1">
    <property type="nucleotide sequence ID" value="NZ_JAMQOL010000074.1"/>
</dbReference>
<keyword evidence="1" id="KW-0503">Monooxygenase</keyword>